<dbReference type="AlphaFoldDB" id="A0A816UI50"/>
<comment type="similarity">
    <text evidence="2">Belongs to the major facilitator superfamily. Proton-dependent oligopeptide transporter (POT/PTR) (TC 2.A.17) family.</text>
</comment>
<comment type="subcellular location">
    <subcellularLocation>
        <location evidence="1">Membrane</location>
        <topology evidence="1">Multi-pass membrane protein</topology>
    </subcellularLocation>
</comment>
<dbReference type="InterPro" id="IPR036259">
    <property type="entry name" value="MFS_trans_sf"/>
</dbReference>
<comment type="caution">
    <text evidence="9">The sequence shown here is derived from an EMBL/GenBank/DDBJ whole genome shotgun (WGS) entry which is preliminary data.</text>
</comment>
<name>A0A816UI50_9BILA</name>
<evidence type="ECO:0000256" key="4">
    <source>
        <dbReference type="ARBA" id="ARBA00022856"/>
    </source>
</evidence>
<keyword evidence="6 7" id="KW-0472">Membrane</keyword>
<accession>A0A816UI50</accession>
<keyword evidence="8" id="KW-0732">Signal</keyword>
<gene>
    <name evidence="9" type="ORF">XDN619_LOCUS21325</name>
</gene>
<dbReference type="GO" id="GO:0016020">
    <property type="term" value="C:membrane"/>
    <property type="evidence" value="ECO:0007669"/>
    <property type="project" value="UniProtKB-SubCell"/>
</dbReference>
<dbReference type="InterPro" id="IPR000109">
    <property type="entry name" value="POT_fam"/>
</dbReference>
<evidence type="ECO:0000256" key="6">
    <source>
        <dbReference type="ARBA" id="ARBA00023136"/>
    </source>
</evidence>
<keyword evidence="4" id="KW-0653">Protein transport</keyword>
<evidence type="ECO:0000256" key="7">
    <source>
        <dbReference type="SAM" id="Phobius"/>
    </source>
</evidence>
<dbReference type="Pfam" id="PF00854">
    <property type="entry name" value="PTR2"/>
    <property type="match status" value="1"/>
</dbReference>
<feature type="chain" id="PRO_5032589480" evidence="8">
    <location>
        <begin position="25"/>
        <end position="281"/>
    </location>
</feature>
<evidence type="ECO:0000313" key="9">
    <source>
        <dbReference type="EMBL" id="CAF2113976.1"/>
    </source>
</evidence>
<dbReference type="Gene3D" id="1.20.1250.20">
    <property type="entry name" value="MFS general substrate transporter like domains"/>
    <property type="match status" value="1"/>
</dbReference>
<dbReference type="GO" id="GO:0015833">
    <property type="term" value="P:peptide transport"/>
    <property type="evidence" value="ECO:0007669"/>
    <property type="project" value="UniProtKB-KW"/>
</dbReference>
<keyword evidence="4" id="KW-0571">Peptide transport</keyword>
<keyword evidence="4" id="KW-0813">Transport</keyword>
<evidence type="ECO:0000313" key="10">
    <source>
        <dbReference type="Proteomes" id="UP000663887"/>
    </source>
</evidence>
<dbReference type="PANTHER" id="PTHR11654">
    <property type="entry name" value="OLIGOPEPTIDE TRANSPORTER-RELATED"/>
    <property type="match status" value="1"/>
</dbReference>
<keyword evidence="3 7" id="KW-0812">Transmembrane</keyword>
<protein>
    <submittedName>
        <fullName evidence="9">Uncharacterized protein</fullName>
    </submittedName>
</protein>
<sequence length="281" mass="32179">MSHHWLLLSIFLTIFLSQVSYLHSISINSGKISHMIDENNGTQRVNDALIRLIENILGESNPHKQKFVLNELREYLNRMCTVGYFGSIHAEACQRVVDVIHELDTNEENNETTTNDQRRAADHGIGKRFFCNGFIGYDTTYNVADMSIFYQFPQYISIGLSEVFTSVASLEFAYLAAPQSAQSLVMSLRFCSAGISSFLGSGYIKIYENIYENFTVTNLECSDSENSELFYVYFFVLAGIQVVFIFIFLACDHRFKLLHNASQNRFNTHLFIRTQSRPSRV</sequence>
<dbReference type="EMBL" id="CAJNRG010009462">
    <property type="protein sequence ID" value="CAF2113976.1"/>
    <property type="molecule type" value="Genomic_DNA"/>
</dbReference>
<keyword evidence="5 7" id="KW-1133">Transmembrane helix</keyword>
<dbReference type="GO" id="GO:0022857">
    <property type="term" value="F:transmembrane transporter activity"/>
    <property type="evidence" value="ECO:0007669"/>
    <property type="project" value="InterPro"/>
</dbReference>
<evidence type="ECO:0000256" key="8">
    <source>
        <dbReference type="SAM" id="SignalP"/>
    </source>
</evidence>
<evidence type="ECO:0000256" key="1">
    <source>
        <dbReference type="ARBA" id="ARBA00004141"/>
    </source>
</evidence>
<dbReference type="Proteomes" id="UP000663887">
    <property type="component" value="Unassembled WGS sequence"/>
</dbReference>
<reference evidence="9" key="1">
    <citation type="submission" date="2021-02" db="EMBL/GenBank/DDBJ databases">
        <authorList>
            <person name="Nowell W R."/>
        </authorList>
    </citation>
    <scope>NUCLEOTIDE SEQUENCE</scope>
</reference>
<feature type="signal peptide" evidence="8">
    <location>
        <begin position="1"/>
        <end position="24"/>
    </location>
</feature>
<evidence type="ECO:0000256" key="5">
    <source>
        <dbReference type="ARBA" id="ARBA00022989"/>
    </source>
</evidence>
<feature type="transmembrane region" description="Helical" evidence="7">
    <location>
        <begin position="230"/>
        <end position="251"/>
    </location>
</feature>
<evidence type="ECO:0000256" key="3">
    <source>
        <dbReference type="ARBA" id="ARBA00022692"/>
    </source>
</evidence>
<evidence type="ECO:0000256" key="2">
    <source>
        <dbReference type="ARBA" id="ARBA00005982"/>
    </source>
</evidence>
<organism evidence="9 10">
    <name type="scientific">Rotaria magnacalcarata</name>
    <dbReference type="NCBI Taxonomy" id="392030"/>
    <lineage>
        <taxon>Eukaryota</taxon>
        <taxon>Metazoa</taxon>
        <taxon>Spiralia</taxon>
        <taxon>Gnathifera</taxon>
        <taxon>Rotifera</taxon>
        <taxon>Eurotatoria</taxon>
        <taxon>Bdelloidea</taxon>
        <taxon>Philodinida</taxon>
        <taxon>Philodinidae</taxon>
        <taxon>Rotaria</taxon>
    </lineage>
</organism>
<proteinExistence type="inferred from homology"/>